<evidence type="ECO:0000313" key="2">
    <source>
        <dbReference type="Proteomes" id="UP000824120"/>
    </source>
</evidence>
<dbReference type="Proteomes" id="UP000824120">
    <property type="component" value="Chromosome 10"/>
</dbReference>
<accession>A0A9J5X0S4</accession>
<reference evidence="1 2" key="1">
    <citation type="submission" date="2020-09" db="EMBL/GenBank/DDBJ databases">
        <title>De no assembly of potato wild relative species, Solanum commersonii.</title>
        <authorList>
            <person name="Cho K."/>
        </authorList>
    </citation>
    <scope>NUCLEOTIDE SEQUENCE [LARGE SCALE GENOMIC DNA]</scope>
    <source>
        <strain evidence="1">LZ3.2</strain>
        <tissue evidence="1">Leaf</tissue>
    </source>
</reference>
<feature type="non-terminal residue" evidence="1">
    <location>
        <position position="1"/>
    </location>
</feature>
<evidence type="ECO:0000313" key="1">
    <source>
        <dbReference type="EMBL" id="KAG5580892.1"/>
    </source>
</evidence>
<proteinExistence type="predicted"/>
<protein>
    <submittedName>
        <fullName evidence="1">Uncharacterized protein</fullName>
    </submittedName>
</protein>
<comment type="caution">
    <text evidence="1">The sequence shown here is derived from an EMBL/GenBank/DDBJ whole genome shotgun (WGS) entry which is preliminary data.</text>
</comment>
<sequence length="92" mass="10116">PELGALIAWKWNCGEWQHRKHRIPAQSPCYTSLGLEPSSHTCEVNLPLALNTPPIKLAGYMSGVIISWCGYGLRPSCLIRRGCMVILSRPGG</sequence>
<dbReference type="AlphaFoldDB" id="A0A9J5X0S4"/>
<gene>
    <name evidence="1" type="ORF">H5410_051519</name>
</gene>
<name>A0A9J5X0S4_SOLCO</name>
<keyword evidence="2" id="KW-1185">Reference proteome</keyword>
<organism evidence="1 2">
    <name type="scientific">Solanum commersonii</name>
    <name type="common">Commerson's wild potato</name>
    <name type="synonym">Commerson's nightshade</name>
    <dbReference type="NCBI Taxonomy" id="4109"/>
    <lineage>
        <taxon>Eukaryota</taxon>
        <taxon>Viridiplantae</taxon>
        <taxon>Streptophyta</taxon>
        <taxon>Embryophyta</taxon>
        <taxon>Tracheophyta</taxon>
        <taxon>Spermatophyta</taxon>
        <taxon>Magnoliopsida</taxon>
        <taxon>eudicotyledons</taxon>
        <taxon>Gunneridae</taxon>
        <taxon>Pentapetalae</taxon>
        <taxon>asterids</taxon>
        <taxon>lamiids</taxon>
        <taxon>Solanales</taxon>
        <taxon>Solanaceae</taxon>
        <taxon>Solanoideae</taxon>
        <taxon>Solaneae</taxon>
        <taxon>Solanum</taxon>
    </lineage>
</organism>
<dbReference type="EMBL" id="JACXVP010000010">
    <property type="protein sequence ID" value="KAG5580892.1"/>
    <property type="molecule type" value="Genomic_DNA"/>
</dbReference>